<dbReference type="Gene3D" id="3.40.50.150">
    <property type="entry name" value="Vaccinia Virus protein VP39"/>
    <property type="match status" value="1"/>
</dbReference>
<dbReference type="InterPro" id="IPR029063">
    <property type="entry name" value="SAM-dependent_MTases_sf"/>
</dbReference>
<dbReference type="EMBL" id="BAAAQF010000019">
    <property type="protein sequence ID" value="GAA1687910.1"/>
    <property type="molecule type" value="Genomic_DNA"/>
</dbReference>
<feature type="compositionally biased region" description="Low complexity" evidence="1">
    <location>
        <begin position="9"/>
        <end position="25"/>
    </location>
</feature>
<proteinExistence type="predicted"/>
<comment type="caution">
    <text evidence="2">The sequence shown here is derived from an EMBL/GenBank/DDBJ whole genome shotgun (WGS) entry which is preliminary data.</text>
</comment>
<gene>
    <name evidence="2" type="ORF">GCM10009830_39350</name>
</gene>
<reference evidence="2 3" key="1">
    <citation type="journal article" date="2019" name="Int. J. Syst. Evol. Microbiol.">
        <title>The Global Catalogue of Microorganisms (GCM) 10K type strain sequencing project: providing services to taxonomists for standard genome sequencing and annotation.</title>
        <authorList>
            <consortium name="The Broad Institute Genomics Platform"/>
            <consortium name="The Broad Institute Genome Sequencing Center for Infectious Disease"/>
            <person name="Wu L."/>
            <person name="Ma J."/>
        </authorList>
    </citation>
    <scope>NUCLEOTIDE SEQUENCE [LARGE SCALE GENOMIC DNA]</scope>
    <source>
        <strain evidence="2 3">JCM 16001</strain>
    </source>
</reference>
<organism evidence="2 3">
    <name type="scientific">Glycomyces endophyticus</name>
    <dbReference type="NCBI Taxonomy" id="480996"/>
    <lineage>
        <taxon>Bacteria</taxon>
        <taxon>Bacillati</taxon>
        <taxon>Actinomycetota</taxon>
        <taxon>Actinomycetes</taxon>
        <taxon>Glycomycetales</taxon>
        <taxon>Glycomycetaceae</taxon>
        <taxon>Glycomyces</taxon>
    </lineage>
</organism>
<sequence>MNARRDTTPPEAAPDADQAPAAEAPSGYIFPGSAAYWEQRYASGGNSGAGSRGELAEFKADVLNGFAAEHGVETVIEFGCGDGEQLSYAKYPRYLGFDVAPTQLRRTMARYADDPTKSFALYDPTCFADPAGLITADMVQSLDVIYHLIEDDVYEKHLEHVFGAARRFVVLFTSDGDDPSLAGTFAPHVRNRPILRDVAERFPGWRLRKRIDHPRPWSEHGAAGSIADFFIYERA</sequence>
<evidence type="ECO:0000313" key="2">
    <source>
        <dbReference type="EMBL" id="GAA1687910.1"/>
    </source>
</evidence>
<feature type="region of interest" description="Disordered" evidence="1">
    <location>
        <begin position="1"/>
        <end position="26"/>
    </location>
</feature>
<evidence type="ECO:0000313" key="3">
    <source>
        <dbReference type="Proteomes" id="UP001499851"/>
    </source>
</evidence>
<evidence type="ECO:0008006" key="4">
    <source>
        <dbReference type="Google" id="ProtNLM"/>
    </source>
</evidence>
<evidence type="ECO:0000256" key="1">
    <source>
        <dbReference type="SAM" id="MobiDB-lite"/>
    </source>
</evidence>
<dbReference type="RefSeq" id="WP_344489952.1">
    <property type="nucleotide sequence ID" value="NZ_BAAAQF010000019.1"/>
</dbReference>
<accession>A0ABN2HH80</accession>
<keyword evidence="3" id="KW-1185">Reference proteome</keyword>
<protein>
    <recommendedName>
        <fullName evidence="4">Class I SAM-dependent methyltransferase</fullName>
    </recommendedName>
</protein>
<dbReference type="SUPFAM" id="SSF53335">
    <property type="entry name" value="S-adenosyl-L-methionine-dependent methyltransferases"/>
    <property type="match status" value="1"/>
</dbReference>
<name>A0ABN2HH80_9ACTN</name>
<dbReference type="Proteomes" id="UP001499851">
    <property type="component" value="Unassembled WGS sequence"/>
</dbReference>